<dbReference type="Pfam" id="PF02541">
    <property type="entry name" value="Ppx-GppA"/>
    <property type="match status" value="1"/>
</dbReference>
<dbReference type="Gene3D" id="3.30.420.150">
    <property type="entry name" value="Exopolyphosphatase. Domain 2"/>
    <property type="match status" value="1"/>
</dbReference>
<dbReference type="PANTHER" id="PTHR30005">
    <property type="entry name" value="EXOPOLYPHOSPHATASE"/>
    <property type="match status" value="1"/>
</dbReference>
<dbReference type="GO" id="GO:0016462">
    <property type="term" value="F:pyrophosphatase activity"/>
    <property type="evidence" value="ECO:0007669"/>
    <property type="project" value="TreeGrafter"/>
</dbReference>
<proteinExistence type="inferred from homology"/>
<dbReference type="Gene3D" id="3.30.420.40">
    <property type="match status" value="1"/>
</dbReference>
<reference evidence="3 4" key="1">
    <citation type="submission" date="2016-10" db="EMBL/GenBank/DDBJ databases">
        <authorList>
            <person name="de Groot N.N."/>
        </authorList>
    </citation>
    <scope>NUCLEOTIDE SEQUENCE [LARGE SCALE GENOMIC DNA]</scope>
    <source>
        <strain evidence="3 4">CGMCC 4.5681</strain>
    </source>
</reference>
<dbReference type="AlphaFoldDB" id="A0A1G9RMM1"/>
<evidence type="ECO:0000313" key="3">
    <source>
        <dbReference type="EMBL" id="SDM24513.1"/>
    </source>
</evidence>
<gene>
    <name evidence="3" type="ORF">SAMN05421874_14712</name>
</gene>
<dbReference type="InterPro" id="IPR043129">
    <property type="entry name" value="ATPase_NBD"/>
</dbReference>
<evidence type="ECO:0000313" key="4">
    <source>
        <dbReference type="Proteomes" id="UP000198683"/>
    </source>
</evidence>
<evidence type="ECO:0000259" key="2">
    <source>
        <dbReference type="Pfam" id="PF02541"/>
    </source>
</evidence>
<protein>
    <submittedName>
        <fullName evidence="3">Exopolyphosphatase / guanosine-5'-triphosphate,3'-diphosphate pyrophosphatase</fullName>
    </submittedName>
</protein>
<dbReference type="InterPro" id="IPR050273">
    <property type="entry name" value="GppA/Ppx_hydrolase"/>
</dbReference>
<feature type="domain" description="Ppx/GppA phosphatase N-terminal" evidence="2">
    <location>
        <begin position="56"/>
        <end position="307"/>
    </location>
</feature>
<dbReference type="SUPFAM" id="SSF53067">
    <property type="entry name" value="Actin-like ATPase domain"/>
    <property type="match status" value="2"/>
</dbReference>
<evidence type="ECO:0000256" key="1">
    <source>
        <dbReference type="ARBA" id="ARBA00007125"/>
    </source>
</evidence>
<keyword evidence="4" id="KW-1185">Reference proteome</keyword>
<comment type="similarity">
    <text evidence="1">Belongs to the GppA/Ppx family.</text>
</comment>
<accession>A0A1G9RMM1</accession>
<sequence>MRQAAVIDVGCHSALLMVARRQRTKERGGARGRWAMAPSGKIRLALHETLTADGRVSTRGIRSVQSAVEQLSGAEHRGHAVFAFATSVIRDAANRDEVIGQVADTTGVRLRLLPGREEARLAYIAARCWLGGGPGPLLVLDIGGGTVEVAHGDDAEPARVHSLPLGARAVTRALLPGGVLPADRTLADVRQQVREALDGVPLPVARPGTRVIASSKTFTQLAKLATTIERPTRAPAHLTLSSVRAAVELLARTDPRHRGELKGISRHRAEQSLAGAVVAEALMEACQVREARICPWSTREGLLLERVGESRGRRTARTT</sequence>
<organism evidence="3 4">
    <name type="scientific">Nonomuraea maritima</name>
    <dbReference type="NCBI Taxonomy" id="683260"/>
    <lineage>
        <taxon>Bacteria</taxon>
        <taxon>Bacillati</taxon>
        <taxon>Actinomycetota</taxon>
        <taxon>Actinomycetes</taxon>
        <taxon>Streptosporangiales</taxon>
        <taxon>Streptosporangiaceae</taxon>
        <taxon>Nonomuraea</taxon>
    </lineage>
</organism>
<dbReference type="OrthoDB" id="9793035at2"/>
<dbReference type="STRING" id="683260.SAMN05421874_14712"/>
<name>A0A1G9RMM1_9ACTN</name>
<dbReference type="EMBL" id="FNFB01000047">
    <property type="protein sequence ID" value="SDM24513.1"/>
    <property type="molecule type" value="Genomic_DNA"/>
</dbReference>
<dbReference type="InterPro" id="IPR003695">
    <property type="entry name" value="Ppx_GppA_N"/>
</dbReference>
<dbReference type="Proteomes" id="UP000198683">
    <property type="component" value="Unassembled WGS sequence"/>
</dbReference>
<dbReference type="PANTHER" id="PTHR30005:SF0">
    <property type="entry name" value="RETROGRADE REGULATION PROTEIN 2"/>
    <property type="match status" value="1"/>
</dbReference>
<dbReference type="RefSeq" id="WP_090773947.1">
    <property type="nucleotide sequence ID" value="NZ_FNFB01000047.1"/>
</dbReference>